<comment type="caution">
    <text evidence="2">The sequence shown here is derived from an EMBL/GenBank/DDBJ whole genome shotgun (WGS) entry which is preliminary data.</text>
</comment>
<keyword evidence="1" id="KW-0812">Transmembrane</keyword>
<dbReference type="GeneID" id="93383876"/>
<feature type="transmembrane region" description="Helical" evidence="1">
    <location>
        <begin position="84"/>
        <end position="113"/>
    </location>
</feature>
<reference evidence="3 4" key="1">
    <citation type="submission" date="2016-05" db="EMBL/GenBank/DDBJ databases">
        <title>Draft genome sequence of Pediococcus parvulus 2.6, a probiotic beta-glucan producer strain.</title>
        <authorList>
            <person name="Mohedano M.L."/>
            <person name="Perez-Ramos A."/>
            <person name="Duenas M.T."/>
            <person name="Lamontanara A."/>
            <person name="Orru L."/>
            <person name="Spano G."/>
            <person name="Capozzi V."/>
            <person name="Lopez P."/>
        </authorList>
    </citation>
    <scope>NUCLEOTIDE SEQUENCE [LARGE SCALE GENOMIC DNA]</scope>
    <source>
        <strain evidence="3 4">2.6</strain>
    </source>
</reference>
<keyword evidence="4" id="KW-1185">Reference proteome</keyword>
<feature type="transmembrane region" description="Helical" evidence="1">
    <location>
        <begin position="153"/>
        <end position="181"/>
    </location>
</feature>
<name>A0AAP5TCP8_9LACO</name>
<dbReference type="Pfam" id="PF22564">
    <property type="entry name" value="HAAS"/>
    <property type="match status" value="1"/>
</dbReference>
<dbReference type="Proteomes" id="UP001275867">
    <property type="component" value="Unassembled WGS sequence"/>
</dbReference>
<sequence length="206" mass="22898">MNKSAYIKNLQTYLSGLTKDEQNDVIDFYSEYIEDANLQSDNEIIAKLGTAKQLARKVLADYSIKKNEGLEEVKTSSSKSNIKLIWVILLGILSTPLTIPVAVLIFIGIVLVFGLLLTFIFAAILFFLFGIIFGAISIYSGIIFLFTNFTSGLFYLGTGLACVGLVLIICPLSISIIRFLLQITVQIFRQVFQKLSQRDPSLKGDH</sequence>
<dbReference type="AlphaFoldDB" id="A0AAP5TCP8"/>
<accession>A0AAP5TCP8</accession>
<organism evidence="2 5">
    <name type="scientific">Pediococcus parvulus</name>
    <dbReference type="NCBI Taxonomy" id="54062"/>
    <lineage>
        <taxon>Bacteria</taxon>
        <taxon>Bacillati</taxon>
        <taxon>Bacillota</taxon>
        <taxon>Bacilli</taxon>
        <taxon>Lactobacillales</taxon>
        <taxon>Lactobacillaceae</taxon>
        <taxon>Pediococcus</taxon>
    </lineage>
</organism>
<evidence type="ECO:0000313" key="5">
    <source>
        <dbReference type="Proteomes" id="UP001275867"/>
    </source>
</evidence>
<dbReference type="EMBL" id="LXND01000088">
    <property type="protein sequence ID" value="OAD63110.1"/>
    <property type="molecule type" value="Genomic_DNA"/>
</dbReference>
<evidence type="ECO:0000313" key="3">
    <source>
        <dbReference type="EMBL" id="OAD63110.1"/>
    </source>
</evidence>
<evidence type="ECO:0000256" key="1">
    <source>
        <dbReference type="SAM" id="Phobius"/>
    </source>
</evidence>
<keyword evidence="1" id="KW-1133">Transmembrane helix</keyword>
<reference evidence="2" key="2">
    <citation type="submission" date="2019-10" db="EMBL/GenBank/DDBJ databases">
        <title>Malate fermentation in French cider.</title>
        <authorList>
            <person name="Cousin F.J."/>
            <person name="Medina Fernandez S."/>
            <person name="Misery B."/>
            <person name="Laplace J.-M."/>
            <person name="Cretenet M."/>
        </authorList>
    </citation>
    <scope>NUCLEOTIDE SEQUENCE</scope>
    <source>
        <strain evidence="2">UCMA15901</strain>
    </source>
</reference>
<gene>
    <name evidence="3" type="ORF">A7K95_10420</name>
    <name evidence="2" type="ORF">GA842_04555</name>
</gene>
<protein>
    <submittedName>
        <fullName evidence="2">DUF1700 domain-containing protein</fullName>
    </submittedName>
</protein>
<feature type="transmembrane region" description="Helical" evidence="1">
    <location>
        <begin position="119"/>
        <end position="146"/>
    </location>
</feature>
<dbReference type="RefSeq" id="WP_068808377.1">
    <property type="nucleotide sequence ID" value="NZ_LXND01000088.1"/>
</dbReference>
<dbReference type="EMBL" id="WERX01000011">
    <property type="protein sequence ID" value="MDV7694168.1"/>
    <property type="molecule type" value="Genomic_DNA"/>
</dbReference>
<dbReference type="Proteomes" id="UP000077280">
    <property type="component" value="Unassembled WGS sequence"/>
</dbReference>
<proteinExistence type="predicted"/>
<evidence type="ECO:0000313" key="2">
    <source>
        <dbReference type="EMBL" id="MDV7694168.1"/>
    </source>
</evidence>
<keyword evidence="1" id="KW-0472">Membrane</keyword>
<evidence type="ECO:0000313" key="4">
    <source>
        <dbReference type="Proteomes" id="UP000077280"/>
    </source>
</evidence>